<evidence type="ECO:0000256" key="1">
    <source>
        <dbReference type="ARBA" id="ARBA00022516"/>
    </source>
</evidence>
<dbReference type="PANTHER" id="PTHR38764:SF1">
    <property type="entry name" value="ACYL CARRIER PROTEIN PHOSPHODIESTERASE"/>
    <property type="match status" value="1"/>
</dbReference>
<dbReference type="PANTHER" id="PTHR38764">
    <property type="entry name" value="ACYL CARRIER PROTEIN PHOSPHODIESTERASE"/>
    <property type="match status" value="1"/>
</dbReference>
<accession>X0YBQ6</accession>
<name>X0YBQ6_9ZZZZ</name>
<protein>
    <recommendedName>
        <fullName evidence="5">Acyl carrier protein phosphodiesterase</fullName>
    </recommendedName>
</protein>
<keyword evidence="1" id="KW-0444">Lipid biosynthesis</keyword>
<evidence type="ECO:0000256" key="3">
    <source>
        <dbReference type="ARBA" id="ARBA00023098"/>
    </source>
</evidence>
<evidence type="ECO:0008006" key="5">
    <source>
        <dbReference type="Google" id="ProtNLM"/>
    </source>
</evidence>
<proteinExistence type="predicted"/>
<dbReference type="GO" id="GO:0006633">
    <property type="term" value="P:fatty acid biosynthetic process"/>
    <property type="evidence" value="ECO:0007669"/>
    <property type="project" value="InterPro"/>
</dbReference>
<evidence type="ECO:0000256" key="2">
    <source>
        <dbReference type="ARBA" id="ARBA00022801"/>
    </source>
</evidence>
<keyword evidence="2" id="KW-0378">Hydrolase</keyword>
<keyword evidence="3" id="KW-0443">Lipid metabolism</keyword>
<dbReference type="Pfam" id="PF04336">
    <property type="entry name" value="ACP_PD"/>
    <property type="match status" value="1"/>
</dbReference>
<organism evidence="4">
    <name type="scientific">marine sediment metagenome</name>
    <dbReference type="NCBI Taxonomy" id="412755"/>
    <lineage>
        <taxon>unclassified sequences</taxon>
        <taxon>metagenomes</taxon>
        <taxon>ecological metagenomes</taxon>
    </lineage>
</organism>
<feature type="non-terminal residue" evidence="4">
    <location>
        <position position="1"/>
    </location>
</feature>
<dbReference type="GO" id="GO:0008770">
    <property type="term" value="F:[acyl-carrier-protein] phosphodiesterase activity"/>
    <property type="evidence" value="ECO:0007669"/>
    <property type="project" value="InterPro"/>
</dbReference>
<dbReference type="AlphaFoldDB" id="X0YBQ6"/>
<sequence length="187" mass="22105">GNSKDILIGNFIGDYVKGKDYTSYPSGIQKGILLHRYIDSFTDQHRVTRSSKKFISDKYRLYSGIVVDIFYDHFLSLQWDKYSKMTLPVYVRNRYKILDSGFSHFPRGVKNWFPYFIKSNWLETYTSFEGLVMVFKRMSYRTSLPDHSEYAVEQLVGHYDELESGFIEFFDDICGYVTDEFGITLER</sequence>
<evidence type="ECO:0000313" key="4">
    <source>
        <dbReference type="EMBL" id="GAG53295.1"/>
    </source>
</evidence>
<comment type="caution">
    <text evidence="4">The sequence shown here is derived from an EMBL/GenBank/DDBJ whole genome shotgun (WGS) entry which is preliminary data.</text>
</comment>
<dbReference type="EMBL" id="BARS01051121">
    <property type="protein sequence ID" value="GAG53295.1"/>
    <property type="molecule type" value="Genomic_DNA"/>
</dbReference>
<reference evidence="4" key="1">
    <citation type="journal article" date="2014" name="Front. Microbiol.">
        <title>High frequency of phylogenetically diverse reductive dehalogenase-homologous genes in deep subseafloor sedimentary metagenomes.</title>
        <authorList>
            <person name="Kawai M."/>
            <person name="Futagami T."/>
            <person name="Toyoda A."/>
            <person name="Takaki Y."/>
            <person name="Nishi S."/>
            <person name="Hori S."/>
            <person name="Arai W."/>
            <person name="Tsubouchi T."/>
            <person name="Morono Y."/>
            <person name="Uchiyama I."/>
            <person name="Ito T."/>
            <person name="Fujiyama A."/>
            <person name="Inagaki F."/>
            <person name="Takami H."/>
        </authorList>
    </citation>
    <scope>NUCLEOTIDE SEQUENCE</scope>
    <source>
        <strain evidence="4">Expedition CK06-06</strain>
    </source>
</reference>
<dbReference type="InterPro" id="IPR007431">
    <property type="entry name" value="ACP_PD"/>
</dbReference>
<gene>
    <name evidence="4" type="ORF">S01H1_76196</name>
</gene>